<dbReference type="Gene3D" id="3.30.200.20">
    <property type="entry name" value="Phosphorylase Kinase, domain 1"/>
    <property type="match status" value="1"/>
</dbReference>
<keyword evidence="3" id="KW-1185">Reference proteome</keyword>
<dbReference type="PANTHER" id="PTHR21310:SF15">
    <property type="entry name" value="AMINOGLYCOSIDE PHOSPHOTRANSFERASE DOMAIN-CONTAINING PROTEIN"/>
    <property type="match status" value="1"/>
</dbReference>
<dbReference type="OrthoDB" id="334783at2"/>
<organism evidence="2 3">
    <name type="scientific">Dictyobacter aurantiacus</name>
    <dbReference type="NCBI Taxonomy" id="1936993"/>
    <lineage>
        <taxon>Bacteria</taxon>
        <taxon>Bacillati</taxon>
        <taxon>Chloroflexota</taxon>
        <taxon>Ktedonobacteria</taxon>
        <taxon>Ktedonobacterales</taxon>
        <taxon>Dictyobacteraceae</taxon>
        <taxon>Dictyobacter</taxon>
    </lineage>
</organism>
<dbReference type="EMBL" id="BIFQ01000001">
    <property type="protein sequence ID" value="GCE07511.1"/>
    <property type="molecule type" value="Genomic_DNA"/>
</dbReference>
<dbReference type="InterPro" id="IPR011009">
    <property type="entry name" value="Kinase-like_dom_sf"/>
</dbReference>
<dbReference type="RefSeq" id="WP_126598822.1">
    <property type="nucleotide sequence ID" value="NZ_BIFQ01000001.1"/>
</dbReference>
<reference evidence="3" key="1">
    <citation type="submission" date="2018-12" db="EMBL/GenBank/DDBJ databases">
        <title>Tengunoibacter tsumagoiensis gen. nov., sp. nov., Dictyobacter kobayashii sp. nov., D. alpinus sp. nov., and D. joshuensis sp. nov. and description of Dictyobacteraceae fam. nov. within the order Ktedonobacterales isolated from Tengu-no-mugimeshi.</title>
        <authorList>
            <person name="Wang C.M."/>
            <person name="Zheng Y."/>
            <person name="Sakai Y."/>
            <person name="Toyoda A."/>
            <person name="Minakuchi Y."/>
            <person name="Abe K."/>
            <person name="Yokota A."/>
            <person name="Yabe S."/>
        </authorList>
    </citation>
    <scope>NUCLEOTIDE SEQUENCE [LARGE SCALE GENOMIC DNA]</scope>
    <source>
        <strain evidence="3">S-27</strain>
    </source>
</reference>
<gene>
    <name evidence="2" type="ORF">KDAU_48400</name>
</gene>
<sequence>MESKTKNRKTRAQVARMAEKAFGGITLAAGEDAVRELKEGWFNAAYDVRLSDGREVILKIAPLRDAEVLAYEKNIMETEVASMRLVRENPAIPVPEIYFFDTDLDVCDSDYYFMEKLSGDNYEHVKASLAPEMQARLDQQIGVIIREINGFTGTYFGYDGNSDLRGATWKEAFIKIMDAVLEDGARKDADFGYPIDEIRAAILKHAPSMEAVTTPRLVHWDAWDLNFFAKDGKISGILDFERALWADPLMEAQFRALALFGGVSESMRGYGKTTFTHEEDERCQLYTLHLGLVMKTECYYRNYDSNFASDMAKQLMVFAMDWLKEN</sequence>
<dbReference type="AlphaFoldDB" id="A0A401ZKV2"/>
<protein>
    <submittedName>
        <fullName evidence="2">Aminoglycoside phosphotransferase</fullName>
    </submittedName>
</protein>
<evidence type="ECO:0000259" key="1">
    <source>
        <dbReference type="Pfam" id="PF01636"/>
    </source>
</evidence>
<proteinExistence type="predicted"/>
<dbReference type="Gene3D" id="3.90.1200.10">
    <property type="match status" value="1"/>
</dbReference>
<dbReference type="Proteomes" id="UP000287224">
    <property type="component" value="Unassembled WGS sequence"/>
</dbReference>
<dbReference type="Pfam" id="PF01636">
    <property type="entry name" value="APH"/>
    <property type="match status" value="1"/>
</dbReference>
<keyword evidence="2" id="KW-0808">Transferase</keyword>
<name>A0A401ZKV2_9CHLR</name>
<comment type="caution">
    <text evidence="2">The sequence shown here is derived from an EMBL/GenBank/DDBJ whole genome shotgun (WGS) entry which is preliminary data.</text>
</comment>
<dbReference type="InterPro" id="IPR002575">
    <property type="entry name" value="Aminoglycoside_PTrfase"/>
</dbReference>
<evidence type="ECO:0000313" key="2">
    <source>
        <dbReference type="EMBL" id="GCE07511.1"/>
    </source>
</evidence>
<dbReference type="InterPro" id="IPR051678">
    <property type="entry name" value="AGP_Transferase"/>
</dbReference>
<accession>A0A401ZKV2</accession>
<dbReference type="GO" id="GO:0016740">
    <property type="term" value="F:transferase activity"/>
    <property type="evidence" value="ECO:0007669"/>
    <property type="project" value="UniProtKB-KW"/>
</dbReference>
<dbReference type="PANTHER" id="PTHR21310">
    <property type="entry name" value="AMINOGLYCOSIDE PHOSPHOTRANSFERASE-RELATED-RELATED"/>
    <property type="match status" value="1"/>
</dbReference>
<feature type="domain" description="Aminoglycoside phosphotransferase" evidence="1">
    <location>
        <begin position="34"/>
        <end position="251"/>
    </location>
</feature>
<dbReference type="SUPFAM" id="SSF56112">
    <property type="entry name" value="Protein kinase-like (PK-like)"/>
    <property type="match status" value="1"/>
</dbReference>
<evidence type="ECO:0000313" key="3">
    <source>
        <dbReference type="Proteomes" id="UP000287224"/>
    </source>
</evidence>